<dbReference type="GO" id="GO:0008270">
    <property type="term" value="F:zinc ion binding"/>
    <property type="evidence" value="ECO:0007669"/>
    <property type="project" value="UniProtKB-KW"/>
</dbReference>
<dbReference type="GO" id="GO:0000981">
    <property type="term" value="F:DNA-binding transcription factor activity, RNA polymerase II-specific"/>
    <property type="evidence" value="ECO:0007669"/>
    <property type="project" value="TreeGrafter"/>
</dbReference>
<proteinExistence type="inferred from homology"/>
<organism evidence="11 12">
    <name type="scientific">Cotesia glomerata</name>
    <name type="common">Lepidopteran parasitic wasp</name>
    <name type="synonym">Apanteles glomeratus</name>
    <dbReference type="NCBI Taxonomy" id="32391"/>
    <lineage>
        <taxon>Eukaryota</taxon>
        <taxon>Metazoa</taxon>
        <taxon>Ecdysozoa</taxon>
        <taxon>Arthropoda</taxon>
        <taxon>Hexapoda</taxon>
        <taxon>Insecta</taxon>
        <taxon>Pterygota</taxon>
        <taxon>Neoptera</taxon>
        <taxon>Endopterygota</taxon>
        <taxon>Hymenoptera</taxon>
        <taxon>Apocrita</taxon>
        <taxon>Ichneumonoidea</taxon>
        <taxon>Braconidae</taxon>
        <taxon>Microgastrinae</taxon>
        <taxon>Cotesia</taxon>
    </lineage>
</organism>
<dbReference type="Gene3D" id="3.30.160.60">
    <property type="entry name" value="Classic Zinc Finger"/>
    <property type="match status" value="1"/>
</dbReference>
<dbReference type="InterPro" id="IPR036236">
    <property type="entry name" value="Znf_C2H2_sf"/>
</dbReference>
<dbReference type="PROSITE" id="PS50157">
    <property type="entry name" value="ZINC_FINGER_C2H2_2"/>
    <property type="match status" value="3"/>
</dbReference>
<keyword evidence="6" id="KW-0238">DNA-binding</keyword>
<dbReference type="PANTHER" id="PTHR24388:SF54">
    <property type="entry name" value="PROTEIN ESCARGOT"/>
    <property type="match status" value="1"/>
</dbReference>
<comment type="subcellular location">
    <subcellularLocation>
        <location evidence="1">Nucleus</location>
    </subcellularLocation>
</comment>
<evidence type="ECO:0000256" key="6">
    <source>
        <dbReference type="ARBA" id="ARBA00023125"/>
    </source>
</evidence>
<evidence type="ECO:0000256" key="5">
    <source>
        <dbReference type="ARBA" id="ARBA00022833"/>
    </source>
</evidence>
<feature type="domain" description="C2H2-type" evidence="10">
    <location>
        <begin position="38"/>
        <end position="69"/>
    </location>
</feature>
<evidence type="ECO:0000256" key="7">
    <source>
        <dbReference type="ARBA" id="ARBA00023242"/>
    </source>
</evidence>
<evidence type="ECO:0000313" key="12">
    <source>
        <dbReference type="Proteomes" id="UP000826195"/>
    </source>
</evidence>
<keyword evidence="5" id="KW-0862">Zinc</keyword>
<dbReference type="AlphaFoldDB" id="A0AAV7IME8"/>
<name>A0AAV7IME8_COTGL</name>
<keyword evidence="4 9" id="KW-0863">Zinc-finger</keyword>
<evidence type="ECO:0000256" key="9">
    <source>
        <dbReference type="PROSITE-ProRule" id="PRU00042"/>
    </source>
</evidence>
<dbReference type="GO" id="GO:0005634">
    <property type="term" value="C:nucleus"/>
    <property type="evidence" value="ECO:0007669"/>
    <property type="project" value="UniProtKB-SubCell"/>
</dbReference>
<dbReference type="InterPro" id="IPR013087">
    <property type="entry name" value="Znf_C2H2_type"/>
</dbReference>
<evidence type="ECO:0000256" key="1">
    <source>
        <dbReference type="ARBA" id="ARBA00004123"/>
    </source>
</evidence>
<evidence type="ECO:0000256" key="3">
    <source>
        <dbReference type="ARBA" id="ARBA00022737"/>
    </source>
</evidence>
<dbReference type="GO" id="GO:0000978">
    <property type="term" value="F:RNA polymerase II cis-regulatory region sequence-specific DNA binding"/>
    <property type="evidence" value="ECO:0007669"/>
    <property type="project" value="TreeGrafter"/>
</dbReference>
<dbReference type="EMBL" id="JAHXZJ010001119">
    <property type="protein sequence ID" value="KAH0553716.1"/>
    <property type="molecule type" value="Genomic_DNA"/>
</dbReference>
<sequence>MLLLVQINFFPNKLNKKISEEILTKKNPKNLEEEEEKFTCQFCEKKYVKYNSLVQHRSNVCVEHVAAHPNSACRSDHYRLHLGRPYRPLIPGSAASGAQKDSSDRYSCPKCSRSYKNFGDMRKHLRFMCGQAPRFLCPYCNRCSNNSSNMYVHVRRAHKGRDVFLIDAYDSSRHTR</sequence>
<evidence type="ECO:0000256" key="8">
    <source>
        <dbReference type="ARBA" id="ARBA00037948"/>
    </source>
</evidence>
<dbReference type="SUPFAM" id="SSF57667">
    <property type="entry name" value="beta-beta-alpha zinc fingers"/>
    <property type="match status" value="1"/>
</dbReference>
<dbReference type="Pfam" id="PF00096">
    <property type="entry name" value="zf-C2H2"/>
    <property type="match status" value="2"/>
</dbReference>
<keyword evidence="3" id="KW-0677">Repeat</keyword>
<keyword evidence="12" id="KW-1185">Reference proteome</keyword>
<evidence type="ECO:0000313" key="11">
    <source>
        <dbReference type="EMBL" id="KAH0553716.1"/>
    </source>
</evidence>
<gene>
    <name evidence="11" type="ORF">KQX54_003714</name>
</gene>
<dbReference type="PANTHER" id="PTHR24388">
    <property type="entry name" value="ZINC FINGER PROTEIN"/>
    <property type="match status" value="1"/>
</dbReference>
<keyword evidence="7" id="KW-0539">Nucleus</keyword>
<evidence type="ECO:0000259" key="10">
    <source>
        <dbReference type="PROSITE" id="PS50157"/>
    </source>
</evidence>
<reference evidence="11 12" key="1">
    <citation type="journal article" date="2021" name="J. Hered.">
        <title>A chromosome-level genome assembly of the parasitoid wasp, Cotesia glomerata (Hymenoptera: Braconidae).</title>
        <authorList>
            <person name="Pinto B.J."/>
            <person name="Weis J.J."/>
            <person name="Gamble T."/>
            <person name="Ode P.J."/>
            <person name="Paul R."/>
            <person name="Zaspel J.M."/>
        </authorList>
    </citation>
    <scope>NUCLEOTIDE SEQUENCE [LARGE SCALE GENOMIC DNA]</scope>
    <source>
        <strain evidence="11">CgM1</strain>
    </source>
</reference>
<keyword evidence="2" id="KW-0479">Metal-binding</keyword>
<dbReference type="SMART" id="SM00355">
    <property type="entry name" value="ZnF_C2H2"/>
    <property type="match status" value="3"/>
</dbReference>
<dbReference type="Proteomes" id="UP000826195">
    <property type="component" value="Unassembled WGS sequence"/>
</dbReference>
<feature type="domain" description="C2H2-type" evidence="10">
    <location>
        <begin position="135"/>
        <end position="163"/>
    </location>
</feature>
<feature type="domain" description="C2H2-type" evidence="10">
    <location>
        <begin position="106"/>
        <end position="133"/>
    </location>
</feature>
<evidence type="ECO:0000256" key="4">
    <source>
        <dbReference type="ARBA" id="ARBA00022771"/>
    </source>
</evidence>
<accession>A0AAV7IME8</accession>
<dbReference type="InterPro" id="IPR050527">
    <property type="entry name" value="Snail/Krueppel_Znf"/>
</dbReference>
<comment type="similarity">
    <text evidence="8">Belongs to the snail C2H2-type zinc-finger protein family.</text>
</comment>
<protein>
    <recommendedName>
        <fullName evidence="10">C2H2-type domain-containing protein</fullName>
    </recommendedName>
</protein>
<evidence type="ECO:0000256" key="2">
    <source>
        <dbReference type="ARBA" id="ARBA00022723"/>
    </source>
</evidence>
<comment type="caution">
    <text evidence="11">The sequence shown here is derived from an EMBL/GenBank/DDBJ whole genome shotgun (WGS) entry which is preliminary data.</text>
</comment>